<reference evidence="1 2" key="1">
    <citation type="journal article" date="2023" name="Int. J. Syst. Evol. Microbiol.">
        <title>Methylocystis iwaonis sp. nov., a type II methane-oxidizing bacterium from surface soil of a rice paddy field in Japan, and emended description of the genus Methylocystis (ex Whittenbury et al. 1970) Bowman et al. 1993.</title>
        <authorList>
            <person name="Kaise H."/>
            <person name="Sawadogo J.B."/>
            <person name="Alam M.S."/>
            <person name="Ueno C."/>
            <person name="Dianou D."/>
            <person name="Shinjo R."/>
            <person name="Asakawa S."/>
        </authorList>
    </citation>
    <scope>NUCLEOTIDE SEQUENCE [LARGE SCALE GENOMIC DNA]</scope>
    <source>
        <strain evidence="1 2">SS37A-Re</strain>
    </source>
</reference>
<name>A0ABN6VC19_9HYPH</name>
<protein>
    <submittedName>
        <fullName evidence="1">Uncharacterized protein</fullName>
    </submittedName>
</protein>
<dbReference type="EMBL" id="AP027142">
    <property type="protein sequence ID" value="BDV33143.1"/>
    <property type="molecule type" value="Genomic_DNA"/>
</dbReference>
<evidence type="ECO:0000313" key="2">
    <source>
        <dbReference type="Proteomes" id="UP001317629"/>
    </source>
</evidence>
<sequence>MNLDVQLIEPSEARPRAVEQLQSKTLVNPISGLANDYLNLFNELVMILEQIPIMPELFEDLCAWRPVSYQEYFRRSPLPGRHSALAAYEELSPNFRRRFETFVAELDVIALASVAAVRRQLRDGGPQDMERLQTTCARGGEKMRVILLRASRLVNYANIES</sequence>
<proteinExistence type="predicted"/>
<organism evidence="1 2">
    <name type="scientific">Methylocystis iwaonis</name>
    <dbReference type="NCBI Taxonomy" id="2885079"/>
    <lineage>
        <taxon>Bacteria</taxon>
        <taxon>Pseudomonadati</taxon>
        <taxon>Pseudomonadota</taxon>
        <taxon>Alphaproteobacteria</taxon>
        <taxon>Hyphomicrobiales</taxon>
        <taxon>Methylocystaceae</taxon>
        <taxon>Methylocystis</taxon>
    </lineage>
</organism>
<evidence type="ECO:0000313" key="1">
    <source>
        <dbReference type="EMBL" id="BDV33143.1"/>
    </source>
</evidence>
<accession>A0ABN6VC19</accession>
<gene>
    <name evidence="1" type="ORF">SS37A_06720</name>
</gene>
<dbReference type="Proteomes" id="UP001317629">
    <property type="component" value="Chromosome"/>
</dbReference>
<keyword evidence="2" id="KW-1185">Reference proteome</keyword>
<dbReference type="RefSeq" id="WP_202073958.1">
    <property type="nucleotide sequence ID" value="NZ_AP027142.1"/>
</dbReference>